<dbReference type="AlphaFoldDB" id="A0A9X1WYR2"/>
<dbReference type="NCBIfam" id="TIGR03780">
    <property type="entry name" value="Bac_Flav_CT_N"/>
    <property type="match status" value="1"/>
</dbReference>
<proteinExistence type="predicted"/>
<organism evidence="2 3">
    <name type="scientific">Mucilaginibacter straminoryzae</name>
    <dbReference type="NCBI Taxonomy" id="2932774"/>
    <lineage>
        <taxon>Bacteria</taxon>
        <taxon>Pseudomonadati</taxon>
        <taxon>Bacteroidota</taxon>
        <taxon>Sphingobacteriia</taxon>
        <taxon>Sphingobacteriales</taxon>
        <taxon>Sphingobacteriaceae</taxon>
        <taxon>Mucilaginibacter</taxon>
    </lineage>
</organism>
<keyword evidence="3" id="KW-1185">Reference proteome</keyword>
<protein>
    <submittedName>
        <fullName evidence="2">Conjugative transposon protein TraN</fullName>
    </submittedName>
</protein>
<accession>A0A9X1WYR2</accession>
<reference evidence="2" key="1">
    <citation type="submission" date="2022-04" db="EMBL/GenBank/DDBJ databases">
        <title>Mucilaginibacter sp. RS28 isolated from freshwater.</title>
        <authorList>
            <person name="Ko S.-R."/>
        </authorList>
    </citation>
    <scope>NUCLEOTIDE SEQUENCE</scope>
    <source>
        <strain evidence="2">RS28</strain>
    </source>
</reference>
<evidence type="ECO:0000256" key="1">
    <source>
        <dbReference type="SAM" id="SignalP"/>
    </source>
</evidence>
<name>A0A9X1WYR2_9SPHI</name>
<dbReference type="EMBL" id="JALJEJ010000001">
    <property type="protein sequence ID" value="MCJ8208117.1"/>
    <property type="molecule type" value="Genomic_DNA"/>
</dbReference>
<evidence type="ECO:0000313" key="3">
    <source>
        <dbReference type="Proteomes" id="UP001139450"/>
    </source>
</evidence>
<dbReference type="Pfam" id="PF13595">
    <property type="entry name" value="DUF4138"/>
    <property type="match status" value="1"/>
</dbReference>
<dbReference type="InterPro" id="IPR022298">
    <property type="entry name" value="Conjug_transposon_TraN"/>
</dbReference>
<keyword evidence="1" id="KW-0732">Signal</keyword>
<gene>
    <name evidence="2" type="primary">traN</name>
    <name evidence="2" type="ORF">MUY27_00260</name>
</gene>
<dbReference type="RefSeq" id="WP_245127955.1">
    <property type="nucleotide sequence ID" value="NZ_JALJEJ010000001.1"/>
</dbReference>
<evidence type="ECO:0000313" key="2">
    <source>
        <dbReference type="EMBL" id="MCJ8208117.1"/>
    </source>
</evidence>
<feature type="signal peptide" evidence="1">
    <location>
        <begin position="1"/>
        <end position="19"/>
    </location>
</feature>
<comment type="caution">
    <text evidence="2">The sequence shown here is derived from an EMBL/GenBank/DDBJ whole genome shotgun (WGS) entry which is preliminary data.</text>
</comment>
<dbReference type="Proteomes" id="UP001139450">
    <property type="component" value="Unassembled WGS sequence"/>
</dbReference>
<sequence>MKQIFFFMAALLLSAVSFAQQTQELGTAALITPYHLEVTDQKTTVILLPSPIQSVDRGTAFLLAEKVKGSENVLKVKAQNKFLPASNLSVVTADGQLFSFTVDYSASPAYQAIDLKRQQLGKKPDVVLSATTVNESYLQQQAISVFAAKPFMDKSARSHRMRLQLLGIYGTGDLLYFRFTLANGSHVGYQTGTTRFFVTDRKRAKRTAQQESDQSPVYISPDATGELGGRRQRQFVVAFNRFTIADNKRLVVEWMERGGDRNISLSLRGEDLLQAAQISK</sequence>
<feature type="chain" id="PRO_5040886173" evidence="1">
    <location>
        <begin position="20"/>
        <end position="280"/>
    </location>
</feature>